<dbReference type="GO" id="GO:0055085">
    <property type="term" value="P:transmembrane transport"/>
    <property type="evidence" value="ECO:0007669"/>
    <property type="project" value="InterPro"/>
</dbReference>
<evidence type="ECO:0000256" key="4">
    <source>
        <dbReference type="ARBA" id="ARBA00022692"/>
    </source>
</evidence>
<keyword evidence="5 7" id="KW-1133">Transmembrane helix</keyword>
<evidence type="ECO:0000256" key="2">
    <source>
        <dbReference type="ARBA" id="ARBA00022448"/>
    </source>
</evidence>
<feature type="transmembrane region" description="Helical" evidence="7">
    <location>
        <begin position="34"/>
        <end position="56"/>
    </location>
</feature>
<protein>
    <submittedName>
        <fullName evidence="10">Carbohydrate ABC transporter membrane protein 2 (CUT1 family)</fullName>
    </submittedName>
</protein>
<dbReference type="EMBL" id="SGWY01000003">
    <property type="protein sequence ID" value="RZS64160.1"/>
    <property type="molecule type" value="Genomic_DNA"/>
</dbReference>
<dbReference type="SUPFAM" id="SSF161098">
    <property type="entry name" value="MetI-like"/>
    <property type="match status" value="1"/>
</dbReference>
<dbReference type="CDD" id="cd06261">
    <property type="entry name" value="TM_PBP2"/>
    <property type="match status" value="1"/>
</dbReference>
<feature type="domain" description="ABC transmembrane type-1" evidence="9">
    <location>
        <begin position="101"/>
        <end position="293"/>
    </location>
</feature>
<dbReference type="GO" id="GO:0005886">
    <property type="term" value="C:plasma membrane"/>
    <property type="evidence" value="ECO:0007669"/>
    <property type="project" value="UniProtKB-SubCell"/>
</dbReference>
<dbReference type="InterPro" id="IPR035906">
    <property type="entry name" value="MetI-like_sf"/>
</dbReference>
<keyword evidence="3" id="KW-1003">Cell membrane</keyword>
<evidence type="ECO:0000313" key="10">
    <source>
        <dbReference type="EMBL" id="RZS64160.1"/>
    </source>
</evidence>
<dbReference type="Gene3D" id="1.10.3720.10">
    <property type="entry name" value="MetI-like"/>
    <property type="match status" value="1"/>
</dbReference>
<comment type="similarity">
    <text evidence="7">Belongs to the binding-protein-dependent transport system permease family.</text>
</comment>
<reference evidence="10 11" key="1">
    <citation type="submission" date="2019-02" db="EMBL/GenBank/DDBJ databases">
        <title>Genomic Encyclopedia of Type Strains, Phase IV (KMG-IV): sequencing the most valuable type-strain genomes for metagenomic binning, comparative biology and taxonomic classification.</title>
        <authorList>
            <person name="Goeker M."/>
        </authorList>
    </citation>
    <scope>NUCLEOTIDE SEQUENCE [LARGE SCALE GENOMIC DNA]</scope>
    <source>
        <strain evidence="10 11">DSM 43045</strain>
    </source>
</reference>
<keyword evidence="2 7" id="KW-0813">Transport</keyword>
<feature type="transmembrane region" description="Helical" evidence="7">
    <location>
        <begin position="136"/>
        <end position="157"/>
    </location>
</feature>
<dbReference type="InterPro" id="IPR050901">
    <property type="entry name" value="BP-dep_ABC_trans_perm"/>
</dbReference>
<evidence type="ECO:0000256" key="3">
    <source>
        <dbReference type="ARBA" id="ARBA00022475"/>
    </source>
</evidence>
<organism evidence="10 11">
    <name type="scientific">Agromyces ramosus</name>
    <dbReference type="NCBI Taxonomy" id="33879"/>
    <lineage>
        <taxon>Bacteria</taxon>
        <taxon>Bacillati</taxon>
        <taxon>Actinomycetota</taxon>
        <taxon>Actinomycetes</taxon>
        <taxon>Micrococcales</taxon>
        <taxon>Microbacteriaceae</taxon>
        <taxon>Agromyces</taxon>
    </lineage>
</organism>
<feature type="region of interest" description="Disordered" evidence="8">
    <location>
        <begin position="1"/>
        <end position="27"/>
    </location>
</feature>
<evidence type="ECO:0000256" key="6">
    <source>
        <dbReference type="ARBA" id="ARBA00023136"/>
    </source>
</evidence>
<dbReference type="PANTHER" id="PTHR32243:SF18">
    <property type="entry name" value="INNER MEMBRANE ABC TRANSPORTER PERMEASE PROTEIN YCJP"/>
    <property type="match status" value="1"/>
</dbReference>
<keyword evidence="6 7" id="KW-0472">Membrane</keyword>
<feature type="transmembrane region" description="Helical" evidence="7">
    <location>
        <begin position="272"/>
        <end position="293"/>
    </location>
</feature>
<feature type="transmembrane region" description="Helical" evidence="7">
    <location>
        <begin position="169"/>
        <end position="192"/>
    </location>
</feature>
<proteinExistence type="inferred from homology"/>
<evidence type="ECO:0000256" key="1">
    <source>
        <dbReference type="ARBA" id="ARBA00004651"/>
    </source>
</evidence>
<evidence type="ECO:0000256" key="8">
    <source>
        <dbReference type="SAM" id="MobiDB-lite"/>
    </source>
</evidence>
<feature type="transmembrane region" description="Helical" evidence="7">
    <location>
        <begin position="105"/>
        <end position="124"/>
    </location>
</feature>
<name>A0A4V2EYU0_9MICO</name>
<dbReference type="AlphaFoldDB" id="A0A4V2EYU0"/>
<dbReference type="Pfam" id="PF00528">
    <property type="entry name" value="BPD_transp_1"/>
    <property type="match status" value="1"/>
</dbReference>
<gene>
    <name evidence="10" type="ORF">EV187_2540</name>
</gene>
<dbReference type="PROSITE" id="PS50928">
    <property type="entry name" value="ABC_TM1"/>
    <property type="match status" value="1"/>
</dbReference>
<dbReference type="Proteomes" id="UP000293289">
    <property type="component" value="Unassembled WGS sequence"/>
</dbReference>
<comment type="caution">
    <text evidence="10">The sequence shown here is derived from an EMBL/GenBank/DDBJ whole genome shotgun (WGS) entry which is preliminary data.</text>
</comment>
<keyword evidence="4 7" id="KW-0812">Transmembrane</keyword>
<feature type="transmembrane region" description="Helical" evidence="7">
    <location>
        <begin position="213"/>
        <end position="238"/>
    </location>
</feature>
<evidence type="ECO:0000256" key="5">
    <source>
        <dbReference type="ARBA" id="ARBA00022989"/>
    </source>
</evidence>
<evidence type="ECO:0000313" key="11">
    <source>
        <dbReference type="Proteomes" id="UP000293289"/>
    </source>
</evidence>
<dbReference type="InterPro" id="IPR000515">
    <property type="entry name" value="MetI-like"/>
</dbReference>
<feature type="compositionally biased region" description="Low complexity" evidence="8">
    <location>
        <begin position="13"/>
        <end position="22"/>
    </location>
</feature>
<evidence type="ECO:0000259" key="9">
    <source>
        <dbReference type="PROSITE" id="PS50928"/>
    </source>
</evidence>
<keyword evidence="11" id="KW-1185">Reference proteome</keyword>
<accession>A0A4V2EYU0</accession>
<evidence type="ECO:0000256" key="7">
    <source>
        <dbReference type="RuleBase" id="RU363032"/>
    </source>
</evidence>
<comment type="subcellular location">
    <subcellularLocation>
        <location evidence="1 7">Cell membrane</location>
        <topology evidence="1 7">Multi-pass membrane protein</topology>
    </subcellularLocation>
</comment>
<dbReference type="PANTHER" id="PTHR32243">
    <property type="entry name" value="MALTOSE TRANSPORT SYSTEM PERMEASE-RELATED"/>
    <property type="match status" value="1"/>
</dbReference>
<sequence>MSATVAPARPVVGSAAEGASSRSARRTGGGRRRVMTWVLSAVSILLFLFFVFPVYWMVNTSFQPNNEIRGSDVNFWPEEFTLRNYATVLFDPGRTPFLPAAGNSLVITILTVIIALVFAFLAAIAVTRFRFRSRRAFIIAILVIQMIPGEAMIVSVFRVIDGWHLLNTIIGLTLVYIATVLPFTIWTLRGFVNGVPAELEEAAMIDGCSRAGAFWRVTFPLLAPGLIATGVFGFIQAWNEFIMALVLNARPEMMTLPVWLRTYLVANGTTNWAAIMAGSTLMAIPVIVFFLLVQGRMTSGLVSGAVKG</sequence>